<dbReference type="EC" id="3.4.-.-" evidence="8"/>
<keyword evidence="4 8" id="KW-0378">Hydrolase</keyword>
<dbReference type="Pfam" id="PF01435">
    <property type="entry name" value="Peptidase_M48"/>
    <property type="match status" value="1"/>
</dbReference>
<dbReference type="CDD" id="cd07333">
    <property type="entry name" value="M48C_bepA_like"/>
    <property type="match status" value="1"/>
</dbReference>
<evidence type="ECO:0000256" key="1">
    <source>
        <dbReference type="ARBA" id="ARBA00001947"/>
    </source>
</evidence>
<comment type="caution">
    <text evidence="8">The sequence shown here is derived from an EMBL/GenBank/DDBJ whole genome shotgun (WGS) entry which is preliminary data.</text>
</comment>
<comment type="cofactor">
    <cofactor evidence="1">
        <name>Zn(2+)</name>
        <dbReference type="ChEBI" id="CHEBI:29105"/>
    </cofactor>
</comment>
<evidence type="ECO:0000259" key="7">
    <source>
        <dbReference type="Pfam" id="PF01435"/>
    </source>
</evidence>
<dbReference type="PANTHER" id="PTHR22726">
    <property type="entry name" value="METALLOENDOPEPTIDASE OMA1"/>
    <property type="match status" value="1"/>
</dbReference>
<protein>
    <submittedName>
        <fullName evidence="8">Beta-barrel assembly-enhancing protease</fullName>
        <ecNumber evidence="8">3.4.-.-</ecNumber>
    </submittedName>
</protein>
<evidence type="ECO:0000256" key="6">
    <source>
        <dbReference type="ARBA" id="ARBA00023049"/>
    </source>
</evidence>
<keyword evidence="5" id="KW-0862">Zinc</keyword>
<evidence type="ECO:0000256" key="5">
    <source>
        <dbReference type="ARBA" id="ARBA00022833"/>
    </source>
</evidence>
<dbReference type="EMBL" id="VSSQ01001096">
    <property type="protein sequence ID" value="MPM05055.1"/>
    <property type="molecule type" value="Genomic_DNA"/>
</dbReference>
<dbReference type="InterPro" id="IPR051156">
    <property type="entry name" value="Mito/Outer_Membr_Metalloprot"/>
</dbReference>
<evidence type="ECO:0000256" key="3">
    <source>
        <dbReference type="ARBA" id="ARBA00022723"/>
    </source>
</evidence>
<evidence type="ECO:0000313" key="8">
    <source>
        <dbReference type="EMBL" id="MPM05055.1"/>
    </source>
</evidence>
<feature type="domain" description="Peptidase M48" evidence="7">
    <location>
        <begin position="54"/>
        <end position="229"/>
    </location>
</feature>
<dbReference type="AlphaFoldDB" id="A0A644WMC6"/>
<dbReference type="GO" id="GO:0004222">
    <property type="term" value="F:metalloendopeptidase activity"/>
    <property type="evidence" value="ECO:0007669"/>
    <property type="project" value="InterPro"/>
</dbReference>
<dbReference type="GO" id="GO:0051603">
    <property type="term" value="P:proteolysis involved in protein catabolic process"/>
    <property type="evidence" value="ECO:0007669"/>
    <property type="project" value="TreeGrafter"/>
</dbReference>
<proteinExistence type="predicted"/>
<organism evidence="8">
    <name type="scientific">bioreactor metagenome</name>
    <dbReference type="NCBI Taxonomy" id="1076179"/>
    <lineage>
        <taxon>unclassified sequences</taxon>
        <taxon>metagenomes</taxon>
        <taxon>ecological metagenomes</taxon>
    </lineage>
</organism>
<sequence length="350" mass="38518">MKKIVLILLLICSFFQLPTAHAGMIGKQEEINMGKEVATKLEAQYGVVHDDDLQERVERIGQSLVKQCSRQDLPYTFKVLNTSDVNALSLPGGFVYVFKGLVDFMPSDDELAGVLGHEIGHVVKRHSVHQIEKQLALSLLTILVGAASGDPGAGIMLATTASQVLMAGYSRADEREADEQGFLLTNKAGYNPYSIYVTMCKLNDLSKEQGNPGYGVFSSHPEPEVRMAKTLKAIEAMHITPLVTIAKDGSATVNEGNWHYEFLKTVGSDKPEYRARLMAGALYLVKKRGAVDETRFITIDSDGYTDVYYDDIHIVRVYAADNSSFPTLSDYGGDVAAKLQMWAREVNGKQ</sequence>
<dbReference type="PANTHER" id="PTHR22726:SF1">
    <property type="entry name" value="METALLOENDOPEPTIDASE OMA1, MITOCHONDRIAL"/>
    <property type="match status" value="1"/>
</dbReference>
<dbReference type="GO" id="GO:0046872">
    <property type="term" value="F:metal ion binding"/>
    <property type="evidence" value="ECO:0007669"/>
    <property type="project" value="UniProtKB-KW"/>
</dbReference>
<dbReference type="InterPro" id="IPR001915">
    <property type="entry name" value="Peptidase_M48"/>
</dbReference>
<evidence type="ECO:0000256" key="4">
    <source>
        <dbReference type="ARBA" id="ARBA00022801"/>
    </source>
</evidence>
<dbReference type="GO" id="GO:0016020">
    <property type="term" value="C:membrane"/>
    <property type="evidence" value="ECO:0007669"/>
    <property type="project" value="TreeGrafter"/>
</dbReference>
<keyword evidence="3" id="KW-0479">Metal-binding</keyword>
<reference evidence="8" key="1">
    <citation type="submission" date="2019-08" db="EMBL/GenBank/DDBJ databases">
        <authorList>
            <person name="Kucharzyk K."/>
            <person name="Murdoch R.W."/>
            <person name="Higgins S."/>
            <person name="Loffler F."/>
        </authorList>
    </citation>
    <scope>NUCLEOTIDE SEQUENCE</scope>
</reference>
<name>A0A644WMC6_9ZZZZ</name>
<dbReference type="Gene3D" id="3.30.2010.10">
    <property type="entry name" value="Metalloproteases ('zincins'), catalytic domain"/>
    <property type="match status" value="1"/>
</dbReference>
<evidence type="ECO:0000256" key="2">
    <source>
        <dbReference type="ARBA" id="ARBA00022670"/>
    </source>
</evidence>
<keyword evidence="2 8" id="KW-0645">Protease</keyword>
<keyword evidence="6" id="KW-0482">Metalloprotease</keyword>
<gene>
    <name evidence="8" type="primary">bepA_36</name>
    <name evidence="8" type="ORF">SDC9_51337</name>
</gene>
<accession>A0A644WMC6</accession>